<dbReference type="Pfam" id="PF02780">
    <property type="entry name" value="Transketolase_C"/>
    <property type="match status" value="1"/>
</dbReference>
<dbReference type="SUPFAM" id="SSF52922">
    <property type="entry name" value="TK C-terminal domain-like"/>
    <property type="match status" value="1"/>
</dbReference>
<dbReference type="GO" id="GO:0009083">
    <property type="term" value="P:branched-chain amino acid catabolic process"/>
    <property type="evidence" value="ECO:0007669"/>
    <property type="project" value="TreeGrafter"/>
</dbReference>
<organism evidence="7 8">
    <name type="scientific">Portibacter lacus</name>
    <dbReference type="NCBI Taxonomy" id="1099794"/>
    <lineage>
        <taxon>Bacteria</taxon>
        <taxon>Pseudomonadati</taxon>
        <taxon>Bacteroidota</taxon>
        <taxon>Saprospiria</taxon>
        <taxon>Saprospirales</taxon>
        <taxon>Haliscomenobacteraceae</taxon>
        <taxon>Portibacter</taxon>
    </lineage>
</organism>
<dbReference type="InterPro" id="IPR001017">
    <property type="entry name" value="DH_E1"/>
</dbReference>
<accession>A0AA37WC74</accession>
<dbReference type="InterPro" id="IPR009014">
    <property type="entry name" value="Transketo_C/PFOR_II"/>
</dbReference>
<dbReference type="EMBL" id="BSOH01000001">
    <property type="protein sequence ID" value="GLR15808.1"/>
    <property type="molecule type" value="Genomic_DNA"/>
</dbReference>
<dbReference type="Proteomes" id="UP001156666">
    <property type="component" value="Unassembled WGS sequence"/>
</dbReference>
<dbReference type="Pfam" id="PF00676">
    <property type="entry name" value="E1_dh"/>
    <property type="match status" value="1"/>
</dbReference>
<evidence type="ECO:0000256" key="5">
    <source>
        <dbReference type="ARBA" id="ARBA00023052"/>
    </source>
</evidence>
<comment type="cofactor">
    <cofactor evidence="1">
        <name>thiamine diphosphate</name>
        <dbReference type="ChEBI" id="CHEBI:58937"/>
    </cofactor>
</comment>
<keyword evidence="8" id="KW-1185">Reference proteome</keyword>
<dbReference type="SUPFAM" id="SSF52518">
    <property type="entry name" value="Thiamin diphosphate-binding fold (THDP-binding)"/>
    <property type="match status" value="2"/>
</dbReference>
<comment type="function">
    <text evidence="2">E1 component of the 2-oxoglutarate dehydrogenase (OGDH) complex which catalyzes the decarboxylation of 2-oxoglutarate, the first step in the conversion of 2-oxoglutarate to succinyl-CoA and CO(2).</text>
</comment>
<dbReference type="SMART" id="SM00861">
    <property type="entry name" value="Transket_pyr"/>
    <property type="match status" value="1"/>
</dbReference>
<dbReference type="GO" id="GO:0007584">
    <property type="term" value="P:response to nutrient"/>
    <property type="evidence" value="ECO:0007669"/>
    <property type="project" value="TreeGrafter"/>
</dbReference>
<comment type="caution">
    <text evidence="7">The sequence shown here is derived from an EMBL/GenBank/DDBJ whole genome shotgun (WGS) entry which is preliminary data.</text>
</comment>
<keyword evidence="4" id="KW-0560">Oxidoreductase</keyword>
<name>A0AA37WC74_9BACT</name>
<evidence type="ECO:0000256" key="3">
    <source>
        <dbReference type="ARBA" id="ARBA00012277"/>
    </source>
</evidence>
<proteinExistence type="predicted"/>
<protein>
    <recommendedName>
        <fullName evidence="3">3-methyl-2-oxobutanoate dehydrogenase (2-methylpropanoyl-transferring)</fullName>
        <ecNumber evidence="3">1.2.4.4</ecNumber>
    </recommendedName>
</protein>
<evidence type="ECO:0000313" key="8">
    <source>
        <dbReference type="Proteomes" id="UP001156666"/>
    </source>
</evidence>
<evidence type="ECO:0000256" key="2">
    <source>
        <dbReference type="ARBA" id="ARBA00003906"/>
    </source>
</evidence>
<dbReference type="GO" id="GO:0003863">
    <property type="term" value="F:branched-chain 2-oxo acid dehydrogenase activity"/>
    <property type="evidence" value="ECO:0007669"/>
    <property type="project" value="UniProtKB-EC"/>
</dbReference>
<dbReference type="EC" id="1.2.4.4" evidence="3"/>
<dbReference type="Pfam" id="PF02779">
    <property type="entry name" value="Transket_pyr"/>
    <property type="match status" value="1"/>
</dbReference>
<dbReference type="Gene3D" id="3.40.50.920">
    <property type="match status" value="1"/>
</dbReference>
<dbReference type="InterPro" id="IPR005475">
    <property type="entry name" value="Transketolase-like_Pyr-bd"/>
</dbReference>
<dbReference type="InterPro" id="IPR033248">
    <property type="entry name" value="Transketolase_C"/>
</dbReference>
<feature type="domain" description="Transketolase-like pyrimidine-binding" evidence="6">
    <location>
        <begin position="473"/>
        <end position="647"/>
    </location>
</feature>
<sequence length="801" mass="89989">MIKKRNMKTKLKSFDEDTNHLDIEEVLADFELACVSREMSLLMRKEVLTGKAKFGIGGAGKELPLIAAAKSFEKGDYWAGYYRDQTAILAKDLLNPRKYFSALYGDAINDEYSGGRQMNNHFATQMIDPEGNWLDQSEQYNVTAPMASLASNVPRALGLALATKSYQSNDYLRNQSNFSKRGNEVTFCIVGDATTAEGVFFESVNAAGIMQIPIAFIILDDGYGISVPTSYQTTKGDISKVLKGFQANEHEKGLDIYTGLAWDYNNLVKLFDNGISKIRETNIPAIFHIKECTQPQGHSTSGSHQRYKSKERLQWEAEFDGLSKLKSWILDTFNVDPDVLTKIEKSAKESVNKGKNKAWKMYTEPIAKAKAELIPIIENLASVYHHYDFLPLALTKLKKEVFADNSELIAFAERIKFNFSTKDIKTEALDEWIHNHHSFIKENFNTHLLHQGPKSALLVPPIEVEFDEDAEEVPGFQILNAYFDQLFKKDPRVYAFGEDVGKIGDVNQAFSGLQLKYGEDRIFDTGIREWTIVGQGIGMAMRGLRPIAEIQYLDYLPYAFSPLSDDLATLHYRTNGKQSAPAIIRTRGHRLEGIWHSGSPMAMLLGAMRGIHVLVPRNMTQAAGMYNTLLKSVDPAIIVECLNGYRVKEKMPSNIGEYCISLGVPEILIPGEEVTVVSYGSTLRLVERACLRLQEFGISPELIDVQTLLPFDLEHVIGASIKKTNRVIFIDEDLPGGATAFMMQEVIEKQKAYYHLDRPPATLTAKAHRPAYGNDGDYASKPNEEEIFKAIYNLVREKENI</sequence>
<gene>
    <name evidence="7" type="ORF">GCM10007940_04230</name>
</gene>
<dbReference type="InterPro" id="IPR029061">
    <property type="entry name" value="THDP-binding"/>
</dbReference>
<dbReference type="Gene3D" id="3.40.50.970">
    <property type="match status" value="2"/>
</dbReference>
<evidence type="ECO:0000259" key="6">
    <source>
        <dbReference type="SMART" id="SM00861"/>
    </source>
</evidence>
<evidence type="ECO:0000256" key="4">
    <source>
        <dbReference type="ARBA" id="ARBA00023002"/>
    </source>
</evidence>
<dbReference type="AlphaFoldDB" id="A0AA37WC74"/>
<evidence type="ECO:0000256" key="1">
    <source>
        <dbReference type="ARBA" id="ARBA00001964"/>
    </source>
</evidence>
<reference evidence="7" key="2">
    <citation type="submission" date="2023-01" db="EMBL/GenBank/DDBJ databases">
        <title>Draft genome sequence of Portibacter lacus strain NBRC 108769.</title>
        <authorList>
            <person name="Sun Q."/>
            <person name="Mori K."/>
        </authorList>
    </citation>
    <scope>NUCLEOTIDE SEQUENCE</scope>
    <source>
        <strain evidence="7">NBRC 108769</strain>
    </source>
</reference>
<reference evidence="7" key="1">
    <citation type="journal article" date="2014" name="Int. J. Syst. Evol. Microbiol.">
        <title>Complete genome sequence of Corynebacterium casei LMG S-19264T (=DSM 44701T), isolated from a smear-ripened cheese.</title>
        <authorList>
            <consortium name="US DOE Joint Genome Institute (JGI-PGF)"/>
            <person name="Walter F."/>
            <person name="Albersmeier A."/>
            <person name="Kalinowski J."/>
            <person name="Ruckert C."/>
        </authorList>
    </citation>
    <scope>NUCLEOTIDE SEQUENCE</scope>
    <source>
        <strain evidence="7">NBRC 108769</strain>
    </source>
</reference>
<dbReference type="PANTHER" id="PTHR42980">
    <property type="entry name" value="2-OXOISOVALERATE DEHYDROGENASE SUBUNIT BETA-RELATED"/>
    <property type="match status" value="1"/>
</dbReference>
<keyword evidence="5" id="KW-0786">Thiamine pyrophosphate</keyword>
<evidence type="ECO:0000313" key="7">
    <source>
        <dbReference type="EMBL" id="GLR15808.1"/>
    </source>
</evidence>
<dbReference type="PANTHER" id="PTHR42980:SF1">
    <property type="entry name" value="2-OXOISOVALERATE DEHYDROGENASE SUBUNIT BETA, MITOCHONDRIAL"/>
    <property type="match status" value="1"/>
</dbReference>